<dbReference type="eggNOG" id="arCOG07686">
    <property type="taxonomic scope" value="Archaea"/>
</dbReference>
<dbReference type="GeneID" id="25392592"/>
<dbReference type="KEGG" id="pto:PTO0583"/>
<dbReference type="PaxDb" id="263820-PTO0583"/>
<evidence type="ECO:0000313" key="2">
    <source>
        <dbReference type="Proteomes" id="UP000000438"/>
    </source>
</evidence>
<proteinExistence type="predicted"/>
<protein>
    <submittedName>
        <fullName evidence="1">Uncharacterized protein</fullName>
    </submittedName>
</protein>
<dbReference type="AlphaFoldDB" id="Q6L1I4"/>
<dbReference type="OrthoDB" id="372295at2157"/>
<dbReference type="EMBL" id="AE017261">
    <property type="protein sequence ID" value="AAT43168.1"/>
    <property type="molecule type" value="Genomic_DNA"/>
</dbReference>
<gene>
    <name evidence="1" type="ordered locus">PTO0583</name>
</gene>
<name>Q6L1I4_PICTO</name>
<dbReference type="HOGENOM" id="CLU_1021637_0_0_2"/>
<organism evidence="1 2">
    <name type="scientific">Picrophilus torridus (strain ATCC 700027 / DSM 9790 / JCM 10055 / NBRC 100828 / KAW 2/3)</name>
    <dbReference type="NCBI Taxonomy" id="1122961"/>
    <lineage>
        <taxon>Archaea</taxon>
        <taxon>Methanobacteriati</taxon>
        <taxon>Thermoplasmatota</taxon>
        <taxon>Thermoplasmata</taxon>
        <taxon>Thermoplasmatales</taxon>
        <taxon>Picrophilaceae</taxon>
        <taxon>Picrophilus</taxon>
    </lineage>
</organism>
<dbReference type="RefSeq" id="WP_011177384.1">
    <property type="nucleotide sequence ID" value="NC_005877.1"/>
</dbReference>
<accession>Q6L1I4</accession>
<evidence type="ECO:0000313" key="1">
    <source>
        <dbReference type="EMBL" id="AAT43168.1"/>
    </source>
</evidence>
<sequence length="272" mass="30689">MIRKMREIDKNGNIVPENILNFDTETKLESYNGSLCKKNEEGVKVKNLGAKLLIDNKENNNELSRIIMELEDINGKEYKITIYSYKNRTSSYNAQLFSLILEDPTNANKRLFYTVGNILPNNVLPIHKYDIIASKFPVNLASHFKGIATSLNNLNMNYDFNKLISPLKDEIEVFSSLVNKYVDTTIIGNQIALIEDYNAIGCLEGLISFGACLIATSSLISICPLCAQVVTCVPACVDIFSLPLCLLCEGTGLYKTSVIYLWKINIIFFWLW</sequence>
<dbReference type="InParanoid" id="Q6L1I4"/>
<dbReference type="Proteomes" id="UP000000438">
    <property type="component" value="Chromosome"/>
</dbReference>
<reference evidence="1 2" key="1">
    <citation type="journal article" date="2004" name="Proc. Natl. Acad. Sci. U.S.A.">
        <title>Genome sequence of Picrophilus torridus and its implications for life around pH 0.</title>
        <authorList>
            <person name="Futterer O."/>
            <person name="Angelov A."/>
            <person name="Liesegang H."/>
            <person name="Gottschalk G."/>
            <person name="Schleper C."/>
            <person name="Schepers B."/>
            <person name="Dock C."/>
            <person name="Antranikian G."/>
            <person name="Liebl W."/>
        </authorList>
    </citation>
    <scope>NUCLEOTIDE SEQUENCE [LARGE SCALE GENOMIC DNA]</scope>
    <source>
        <strain evidence="2">ATCC 700027 / DSM 9790 / JCM 10055 / NBRC 100828</strain>
    </source>
</reference>